<organism evidence="2 3">
    <name type="scientific">Ktedonobacter racemifer DSM 44963</name>
    <dbReference type="NCBI Taxonomy" id="485913"/>
    <lineage>
        <taxon>Bacteria</taxon>
        <taxon>Bacillati</taxon>
        <taxon>Chloroflexota</taxon>
        <taxon>Ktedonobacteria</taxon>
        <taxon>Ktedonobacterales</taxon>
        <taxon>Ktedonobacteraceae</taxon>
        <taxon>Ktedonobacter</taxon>
    </lineage>
</organism>
<sequence length="439" mass="49336">MIPLSLDSLPSPEEIWSTAFHAFGQRLGPYFLRSEPRHRALAYIRGLMSSVERKNGWQVAEAMGEATPYAIQHVLDRAKWDCDGVRDELRAYISENLAASRAVVVIDETGFLKKGTKSVGVQRQYSGTAGRIENCQIGVFLAYASSRGHTLLDRELYLPKSWTDDQERCREAHVPAEITFATKPELAQRMLERTLDSGLPVAWVTGDTVYGSSQKLRAALEARKQAYALAVTCKEQGEVQGGRSRVDQLAQALTREEWQVLSAGAGSKGPRLFAWARIELVAPEISGWQRWLLIRRSLDEGADPAEMTYVLVFAPTGTSLEEMVEAFGARWTMEQCFEEGKGEVGLDEYEVRSWHGWYRHITLSMLSLAFLAALRANEAEHTLKKTLSLRSPHHSQKQPTLFKPRFLLTSQCWFLSVLRKFGGCFFVSSGVNFSRLPTI</sequence>
<dbReference type="InterPro" id="IPR038721">
    <property type="entry name" value="IS701-like_DDE_dom"/>
</dbReference>
<dbReference type="Pfam" id="PF13546">
    <property type="entry name" value="DDE_5"/>
    <property type="match status" value="1"/>
</dbReference>
<proteinExistence type="predicted"/>
<dbReference type="STRING" id="485913.Krac_5105"/>
<protein>
    <submittedName>
        <fullName evidence="2">IS4 family transposase</fullName>
    </submittedName>
</protein>
<dbReference type="EMBL" id="ADVG01000003">
    <property type="protein sequence ID" value="EFH84088.1"/>
    <property type="molecule type" value="Genomic_DNA"/>
</dbReference>
<comment type="caution">
    <text evidence="2">The sequence shown here is derived from an EMBL/GenBank/DDBJ whole genome shotgun (WGS) entry which is preliminary data.</text>
</comment>
<name>D6TUM0_KTERA</name>
<dbReference type="NCBIfam" id="NF033540">
    <property type="entry name" value="transpos_IS701"/>
    <property type="match status" value="1"/>
</dbReference>
<dbReference type="AlphaFoldDB" id="D6TUM0"/>
<keyword evidence="3" id="KW-1185">Reference proteome</keyword>
<evidence type="ECO:0000313" key="3">
    <source>
        <dbReference type="Proteomes" id="UP000004508"/>
    </source>
</evidence>
<dbReference type="InParanoid" id="D6TUM0"/>
<dbReference type="PANTHER" id="PTHR33627:SF1">
    <property type="entry name" value="TRANSPOSASE"/>
    <property type="match status" value="1"/>
</dbReference>
<reference evidence="2 3" key="1">
    <citation type="journal article" date="2011" name="Stand. Genomic Sci.">
        <title>Non-contiguous finished genome sequence and contextual data of the filamentous soil bacterium Ktedonobacter racemifer type strain (SOSP1-21).</title>
        <authorList>
            <person name="Chang Y.J."/>
            <person name="Land M."/>
            <person name="Hauser L."/>
            <person name="Chertkov O."/>
            <person name="Del Rio T.G."/>
            <person name="Nolan M."/>
            <person name="Copeland A."/>
            <person name="Tice H."/>
            <person name="Cheng J.F."/>
            <person name="Lucas S."/>
            <person name="Han C."/>
            <person name="Goodwin L."/>
            <person name="Pitluck S."/>
            <person name="Ivanova N."/>
            <person name="Ovchinikova G."/>
            <person name="Pati A."/>
            <person name="Chen A."/>
            <person name="Palaniappan K."/>
            <person name="Mavromatis K."/>
            <person name="Liolios K."/>
            <person name="Brettin T."/>
            <person name="Fiebig A."/>
            <person name="Rohde M."/>
            <person name="Abt B."/>
            <person name="Goker M."/>
            <person name="Detter J.C."/>
            <person name="Woyke T."/>
            <person name="Bristow J."/>
            <person name="Eisen J.A."/>
            <person name="Markowitz V."/>
            <person name="Hugenholtz P."/>
            <person name="Kyrpides N.C."/>
            <person name="Klenk H.P."/>
            <person name="Lapidus A."/>
        </authorList>
    </citation>
    <scope>NUCLEOTIDE SEQUENCE [LARGE SCALE GENOMIC DNA]</scope>
    <source>
        <strain evidence="3">DSM 44963</strain>
    </source>
</reference>
<dbReference type="Proteomes" id="UP000004508">
    <property type="component" value="Unassembled WGS sequence"/>
</dbReference>
<dbReference type="RefSeq" id="WP_007915310.1">
    <property type="nucleotide sequence ID" value="NZ_ADVG01000003.1"/>
</dbReference>
<dbReference type="eggNOG" id="COG5659">
    <property type="taxonomic scope" value="Bacteria"/>
</dbReference>
<dbReference type="InterPro" id="IPR039365">
    <property type="entry name" value="IS701-like"/>
</dbReference>
<dbReference type="InterPro" id="IPR012337">
    <property type="entry name" value="RNaseH-like_sf"/>
</dbReference>
<accession>D6TUM0</accession>
<dbReference type="SUPFAM" id="SSF53098">
    <property type="entry name" value="Ribonuclease H-like"/>
    <property type="match status" value="1"/>
</dbReference>
<evidence type="ECO:0000259" key="1">
    <source>
        <dbReference type="Pfam" id="PF13546"/>
    </source>
</evidence>
<feature type="domain" description="Transposase IS701-like DDE" evidence="1">
    <location>
        <begin position="28"/>
        <end position="234"/>
    </location>
</feature>
<dbReference type="PANTHER" id="PTHR33627">
    <property type="entry name" value="TRANSPOSASE"/>
    <property type="match status" value="1"/>
</dbReference>
<gene>
    <name evidence="2" type="ORF">Krac_5105</name>
</gene>
<evidence type="ECO:0000313" key="2">
    <source>
        <dbReference type="EMBL" id="EFH84088.1"/>
    </source>
</evidence>